<dbReference type="STRING" id="1122949.GCA_000378725_00519"/>
<dbReference type="EMBL" id="UGSZ01000001">
    <property type="protein sequence ID" value="SUB56729.1"/>
    <property type="molecule type" value="Genomic_DNA"/>
</dbReference>
<accession>A0A379C3N9</accession>
<dbReference type="InterPro" id="IPR046590">
    <property type="entry name" value="DUF6648"/>
</dbReference>
<dbReference type="Proteomes" id="UP000255517">
    <property type="component" value="Unassembled WGS sequence"/>
</dbReference>
<dbReference type="RefSeq" id="WP_019034444.1">
    <property type="nucleotide sequence ID" value="NZ_CAMUOS010000003.1"/>
</dbReference>
<sequence length="184" mass="22633">MRLSERNGVFEDFFEHRSYLIMQYSQGDLNKKEFIKRNFDYLVLRNMTPYIKVDSYEKGMYNYQYFNVMAKYYKALSRDVYNTKKHQKYYNYYLNLANKFYHEKDKSVLSILKIEEFKDMDAYYIKCQSKALQNLLYEIVLNNKKEAIFHSKAKWLLNVLIEEKIFNNVTKKSIIDHYINEKYY</sequence>
<evidence type="ECO:0000313" key="1">
    <source>
        <dbReference type="EMBL" id="SUB56729.1"/>
    </source>
</evidence>
<dbReference type="Pfam" id="PF20353">
    <property type="entry name" value="DUF6648"/>
    <property type="match status" value="1"/>
</dbReference>
<gene>
    <name evidence="1" type="ORF">NCTC13149_00523</name>
</gene>
<proteinExistence type="predicted"/>
<reference evidence="1 2" key="1">
    <citation type="submission" date="2018-06" db="EMBL/GenBank/DDBJ databases">
        <authorList>
            <consortium name="Pathogen Informatics"/>
            <person name="Doyle S."/>
        </authorList>
    </citation>
    <scope>NUCLEOTIDE SEQUENCE [LARGE SCALE GENOMIC DNA]</scope>
    <source>
        <strain evidence="1 2">NCTC13149</strain>
    </source>
</reference>
<protein>
    <submittedName>
        <fullName evidence="1">Uncharacterized protein</fullName>
    </submittedName>
</protein>
<organism evidence="1 2">
    <name type="scientific">Peptoniphilus lacrimalis</name>
    <dbReference type="NCBI Taxonomy" id="33031"/>
    <lineage>
        <taxon>Bacteria</taxon>
        <taxon>Bacillati</taxon>
        <taxon>Bacillota</taxon>
        <taxon>Tissierellia</taxon>
        <taxon>Tissierellales</taxon>
        <taxon>Peptoniphilaceae</taxon>
        <taxon>Peptoniphilus</taxon>
    </lineage>
</organism>
<dbReference type="AlphaFoldDB" id="A0A379C3N9"/>
<name>A0A379C3N9_9FIRM</name>
<evidence type="ECO:0000313" key="2">
    <source>
        <dbReference type="Proteomes" id="UP000255517"/>
    </source>
</evidence>